<evidence type="ECO:0000313" key="3">
    <source>
        <dbReference type="EMBL" id="MFC3105241.1"/>
    </source>
</evidence>
<sequence>MSSANPHSVFLRDGDTFLATGLSRGPWDENAQHGGAPAALLAHLAETAVGEEFFLARLTFELSRPVPVAALTVAVETSRGRTARRVTLRIEHEGSVVGRAIALMLREQSTAVPATSAARLEPEPADCTERFDTPGMPTGESFHHEAMDIRVAHGSTRVPGPAAAWFCLRVPLIDGVETTPAMRAAAAADFGNGISWVLPFDEFLFTNTDLTLYLHRAPVGEWIGLDAETIVQPNGVGLASSTLYDSQGRIGMAHQNLLVRPR</sequence>
<protein>
    <submittedName>
        <fullName evidence="3">Thioesterase family protein</fullName>
    </submittedName>
</protein>
<dbReference type="InterPro" id="IPR029069">
    <property type="entry name" value="HotDog_dom_sf"/>
</dbReference>
<dbReference type="RefSeq" id="WP_380690801.1">
    <property type="nucleotide sequence ID" value="NZ_JBHRSS010000007.1"/>
</dbReference>
<comment type="caution">
    <text evidence="3">The sequence shown here is derived from an EMBL/GenBank/DDBJ whole genome shotgun (WGS) entry which is preliminary data.</text>
</comment>
<proteinExistence type="predicted"/>
<dbReference type="InterPro" id="IPR042171">
    <property type="entry name" value="Acyl-CoA_hotdog"/>
</dbReference>
<evidence type="ECO:0000313" key="4">
    <source>
        <dbReference type="Proteomes" id="UP001595462"/>
    </source>
</evidence>
<feature type="domain" description="Acyl-CoA thioesterase-like N-terminal HotDog" evidence="1">
    <location>
        <begin position="24"/>
        <end position="104"/>
    </location>
</feature>
<evidence type="ECO:0000259" key="2">
    <source>
        <dbReference type="Pfam" id="PF20789"/>
    </source>
</evidence>
<dbReference type="InterPro" id="IPR049449">
    <property type="entry name" value="TesB_ACOT8-like_N"/>
</dbReference>
<feature type="domain" description="Acyl-CoA thioesterase-like C-terminal" evidence="2">
    <location>
        <begin position="124"/>
        <end position="259"/>
    </location>
</feature>
<dbReference type="Gene3D" id="2.40.160.210">
    <property type="entry name" value="Acyl-CoA thioesterase, double hotdog domain"/>
    <property type="match status" value="1"/>
</dbReference>
<dbReference type="EMBL" id="JBHRSS010000007">
    <property type="protein sequence ID" value="MFC3105241.1"/>
    <property type="molecule type" value="Genomic_DNA"/>
</dbReference>
<dbReference type="Pfam" id="PF13622">
    <property type="entry name" value="4HBT_3"/>
    <property type="match status" value="1"/>
</dbReference>
<gene>
    <name evidence="3" type="ORF">ACFOSU_15270</name>
</gene>
<accession>A0ABV7EUQ1</accession>
<dbReference type="SUPFAM" id="SSF54637">
    <property type="entry name" value="Thioesterase/thiol ester dehydrase-isomerase"/>
    <property type="match status" value="1"/>
</dbReference>
<reference evidence="4" key="1">
    <citation type="journal article" date="2019" name="Int. J. Syst. Evol. Microbiol.">
        <title>The Global Catalogue of Microorganisms (GCM) 10K type strain sequencing project: providing services to taxonomists for standard genome sequencing and annotation.</title>
        <authorList>
            <consortium name="The Broad Institute Genomics Platform"/>
            <consortium name="The Broad Institute Genome Sequencing Center for Infectious Disease"/>
            <person name="Wu L."/>
            <person name="Ma J."/>
        </authorList>
    </citation>
    <scope>NUCLEOTIDE SEQUENCE [LARGE SCALE GENOMIC DNA]</scope>
    <source>
        <strain evidence="4">KCTC 52640</strain>
    </source>
</reference>
<name>A0ABV7EUQ1_9GAMM</name>
<evidence type="ECO:0000259" key="1">
    <source>
        <dbReference type="Pfam" id="PF13622"/>
    </source>
</evidence>
<dbReference type="InterPro" id="IPR049450">
    <property type="entry name" value="ACOT8-like_C"/>
</dbReference>
<dbReference type="Proteomes" id="UP001595462">
    <property type="component" value="Unassembled WGS sequence"/>
</dbReference>
<dbReference type="Pfam" id="PF20789">
    <property type="entry name" value="4HBT_3C"/>
    <property type="match status" value="1"/>
</dbReference>
<organism evidence="3 4">
    <name type="scientific">Salinisphaera aquimarina</name>
    <dbReference type="NCBI Taxonomy" id="2094031"/>
    <lineage>
        <taxon>Bacteria</taxon>
        <taxon>Pseudomonadati</taxon>
        <taxon>Pseudomonadota</taxon>
        <taxon>Gammaproteobacteria</taxon>
        <taxon>Salinisphaerales</taxon>
        <taxon>Salinisphaeraceae</taxon>
        <taxon>Salinisphaera</taxon>
    </lineage>
</organism>
<keyword evidence="4" id="KW-1185">Reference proteome</keyword>